<reference evidence="2" key="1">
    <citation type="journal article" date="2020" name="Stud. Mycol.">
        <title>101 Dothideomycetes genomes: a test case for predicting lifestyles and emergence of pathogens.</title>
        <authorList>
            <person name="Haridas S."/>
            <person name="Albert R."/>
            <person name="Binder M."/>
            <person name="Bloem J."/>
            <person name="Labutti K."/>
            <person name="Salamov A."/>
            <person name="Andreopoulos B."/>
            <person name="Baker S."/>
            <person name="Barry K."/>
            <person name="Bills G."/>
            <person name="Bluhm B."/>
            <person name="Cannon C."/>
            <person name="Castanera R."/>
            <person name="Culley D."/>
            <person name="Daum C."/>
            <person name="Ezra D."/>
            <person name="Gonzalez J."/>
            <person name="Henrissat B."/>
            <person name="Kuo A."/>
            <person name="Liang C."/>
            <person name="Lipzen A."/>
            <person name="Lutzoni F."/>
            <person name="Magnuson J."/>
            <person name="Mondo S."/>
            <person name="Nolan M."/>
            <person name="Ohm R."/>
            <person name="Pangilinan J."/>
            <person name="Park H.-J."/>
            <person name="Ramirez L."/>
            <person name="Alfaro M."/>
            <person name="Sun H."/>
            <person name="Tritt A."/>
            <person name="Yoshinaga Y."/>
            <person name="Zwiers L.-H."/>
            <person name="Turgeon B."/>
            <person name="Goodwin S."/>
            <person name="Spatafora J."/>
            <person name="Crous P."/>
            <person name="Grigoriev I."/>
        </authorList>
    </citation>
    <scope>NUCLEOTIDE SEQUENCE</scope>
    <source>
        <strain evidence="2">CBS 207.26</strain>
    </source>
</reference>
<accession>A0A6A6E3N0</accession>
<dbReference type="Proteomes" id="UP000800200">
    <property type="component" value="Unassembled WGS sequence"/>
</dbReference>
<keyword evidence="1" id="KW-0812">Transmembrane</keyword>
<gene>
    <name evidence="2" type="ORF">K469DRAFT_667116</name>
</gene>
<name>A0A6A6E3N0_9PEZI</name>
<feature type="transmembrane region" description="Helical" evidence="1">
    <location>
        <begin position="95"/>
        <end position="115"/>
    </location>
</feature>
<sequence>MSALKVEKLKDAFKPKPVFNRPVCTEKRARVSHTLFLSLLSTLVLVSTAVIGLKATTIDFIEVNKNKGFMFITGDPEPTILGALPRKLYEAPAKLAIVAGVISIFTAGGHIAFIARGWKDSKKVQTYAFRRNSMFLHLTNAILILLAMVSVFVTHKSTSHFRTGYVMRKADRPGKGVIYNIGTFDLETWSCELKTVEGARMVWEDYSRQCKIEEAGRMMMVPFFLIGMIVAALGVTQMIGCRREEDAERLRSESEELEMRKFNAI</sequence>
<evidence type="ECO:0000256" key="1">
    <source>
        <dbReference type="SAM" id="Phobius"/>
    </source>
</evidence>
<feature type="transmembrane region" description="Helical" evidence="1">
    <location>
        <begin position="221"/>
        <end position="241"/>
    </location>
</feature>
<keyword evidence="1" id="KW-0472">Membrane</keyword>
<evidence type="ECO:0000313" key="3">
    <source>
        <dbReference type="Proteomes" id="UP000800200"/>
    </source>
</evidence>
<protein>
    <submittedName>
        <fullName evidence="2">Uncharacterized protein</fullName>
    </submittedName>
</protein>
<dbReference type="EMBL" id="ML994638">
    <property type="protein sequence ID" value="KAF2184496.1"/>
    <property type="molecule type" value="Genomic_DNA"/>
</dbReference>
<dbReference type="OrthoDB" id="5238025at2759"/>
<dbReference type="AlphaFoldDB" id="A0A6A6E3N0"/>
<feature type="transmembrane region" description="Helical" evidence="1">
    <location>
        <begin position="135"/>
        <end position="153"/>
    </location>
</feature>
<keyword evidence="1" id="KW-1133">Transmembrane helix</keyword>
<organism evidence="2 3">
    <name type="scientific">Zopfia rhizophila CBS 207.26</name>
    <dbReference type="NCBI Taxonomy" id="1314779"/>
    <lineage>
        <taxon>Eukaryota</taxon>
        <taxon>Fungi</taxon>
        <taxon>Dikarya</taxon>
        <taxon>Ascomycota</taxon>
        <taxon>Pezizomycotina</taxon>
        <taxon>Dothideomycetes</taxon>
        <taxon>Dothideomycetes incertae sedis</taxon>
        <taxon>Zopfiaceae</taxon>
        <taxon>Zopfia</taxon>
    </lineage>
</organism>
<evidence type="ECO:0000313" key="2">
    <source>
        <dbReference type="EMBL" id="KAF2184496.1"/>
    </source>
</evidence>
<proteinExistence type="predicted"/>
<feature type="transmembrane region" description="Helical" evidence="1">
    <location>
        <begin position="35"/>
        <end position="53"/>
    </location>
</feature>
<keyword evidence="3" id="KW-1185">Reference proteome</keyword>